<gene>
    <name evidence="1" type="ORF">BRPE64_ACDS11070</name>
</gene>
<dbReference type="EMBL" id="AP013058">
    <property type="protein sequence ID" value="BAN22861.1"/>
    <property type="molecule type" value="Genomic_DNA"/>
</dbReference>
<dbReference type="KEGG" id="buo:BRPE64_ACDS11070"/>
<sequence>MYRREATRFAAAPMSCTQSEPTSILHPQRARTARFFSPGLRVTNEEIAACTLHIRFASHTDN</sequence>
<name>R4WVB1_9BURK</name>
<reference evidence="1 2" key="2">
    <citation type="journal article" date="2018" name="Int. J. Syst. Evol. Microbiol.">
        <title>Burkholderia insecticola sp. nov., a gut symbiotic bacterium of the bean bug Riptortus pedestris.</title>
        <authorList>
            <person name="Takeshita K."/>
            <person name="Tamaki H."/>
            <person name="Ohbayashi T."/>
            <person name="Meng X.-Y."/>
            <person name="Sone T."/>
            <person name="Mitani Y."/>
            <person name="Peeters C."/>
            <person name="Kikuchi Y."/>
            <person name="Vandamme P."/>
        </authorList>
    </citation>
    <scope>NUCLEOTIDE SEQUENCE [LARGE SCALE GENOMIC DNA]</scope>
    <source>
        <strain evidence="1">RPE64</strain>
    </source>
</reference>
<proteinExistence type="predicted"/>
<dbReference type="Proteomes" id="UP000013966">
    <property type="component" value="Chromosome 1"/>
</dbReference>
<keyword evidence="2" id="KW-1185">Reference proteome</keyword>
<dbReference type="HOGENOM" id="CLU_2895312_0_0_4"/>
<dbReference type="STRING" id="758793.BRPE64_ACDS11070"/>
<reference evidence="1 2" key="1">
    <citation type="journal article" date="2013" name="Genome Announc.">
        <title>Complete Genome Sequence of Burkholderia sp. Strain RPE64, Bacterial Symbiont of the Bean Bug Riptortus pedestris.</title>
        <authorList>
            <person name="Shibata T.F."/>
            <person name="Maeda T."/>
            <person name="Nikoh N."/>
            <person name="Yamaguchi K."/>
            <person name="Oshima K."/>
            <person name="Hattori M."/>
            <person name="Nishiyama T."/>
            <person name="Hasebe M."/>
            <person name="Fukatsu T."/>
            <person name="Kikuchi Y."/>
            <person name="Shigenobu S."/>
        </authorList>
    </citation>
    <scope>NUCLEOTIDE SEQUENCE [LARGE SCALE GENOMIC DNA]</scope>
</reference>
<evidence type="ECO:0000313" key="1">
    <source>
        <dbReference type="EMBL" id="BAN22861.1"/>
    </source>
</evidence>
<accession>R4WVB1</accession>
<dbReference type="AlphaFoldDB" id="R4WVB1"/>
<organism evidence="1 2">
    <name type="scientific">Caballeronia insecticola</name>
    <dbReference type="NCBI Taxonomy" id="758793"/>
    <lineage>
        <taxon>Bacteria</taxon>
        <taxon>Pseudomonadati</taxon>
        <taxon>Pseudomonadota</taxon>
        <taxon>Betaproteobacteria</taxon>
        <taxon>Burkholderiales</taxon>
        <taxon>Burkholderiaceae</taxon>
        <taxon>Caballeronia</taxon>
    </lineage>
</organism>
<dbReference type="PATRIC" id="fig|758793.3.peg.1108"/>
<evidence type="ECO:0000313" key="2">
    <source>
        <dbReference type="Proteomes" id="UP000013966"/>
    </source>
</evidence>
<protein>
    <submittedName>
        <fullName evidence="1">Uncharacterized protein</fullName>
    </submittedName>
</protein>